<evidence type="ECO:0000313" key="2">
    <source>
        <dbReference type="EMBL" id="CAG2062543.1"/>
    </source>
</evidence>
<protein>
    <recommendedName>
        <fullName evidence="1">FHA domain-containing protein</fullName>
    </recommendedName>
</protein>
<dbReference type="PANTHER" id="PTHR13233">
    <property type="entry name" value="MICROSPHERULE PROTEIN 1"/>
    <property type="match status" value="1"/>
</dbReference>
<sequence>QSLPRGEHVLNFSDAEELINDAELTESRDEPIEQELAIADRRSKKEIRHLENELGRWQVLVDSVTGISPPDFDNQTLAVLRGRLVRYLMRSREITMGRSTPDHSVDVDLSLEGPAWKISRRQGTIRLRNNGDFFLCSEGKRPMYVDGRPILAGNKYRLNNNSVVEIAGLRFIFLVNQELINVIRHEAAKLNLQP</sequence>
<dbReference type="Proteomes" id="UP001153148">
    <property type="component" value="Unassembled WGS sequence"/>
</dbReference>
<proteinExistence type="predicted"/>
<dbReference type="CDD" id="cd22687">
    <property type="entry name" value="FHA_MCRS1"/>
    <property type="match status" value="1"/>
</dbReference>
<evidence type="ECO:0000259" key="1">
    <source>
        <dbReference type="PROSITE" id="PS50006"/>
    </source>
</evidence>
<feature type="domain" description="FHA" evidence="1">
    <location>
        <begin position="94"/>
        <end position="150"/>
    </location>
</feature>
<dbReference type="Gene3D" id="2.60.200.20">
    <property type="match status" value="1"/>
</dbReference>
<organism evidence="2 3">
    <name type="scientific">Timema podura</name>
    <name type="common">Walking stick</name>
    <dbReference type="NCBI Taxonomy" id="61482"/>
    <lineage>
        <taxon>Eukaryota</taxon>
        <taxon>Metazoa</taxon>
        <taxon>Ecdysozoa</taxon>
        <taxon>Arthropoda</taxon>
        <taxon>Hexapoda</taxon>
        <taxon>Insecta</taxon>
        <taxon>Pterygota</taxon>
        <taxon>Neoptera</taxon>
        <taxon>Polyneoptera</taxon>
        <taxon>Phasmatodea</taxon>
        <taxon>Timematodea</taxon>
        <taxon>Timematoidea</taxon>
        <taxon>Timematidae</taxon>
        <taxon>Timema</taxon>
    </lineage>
</organism>
<dbReference type="InterPro" id="IPR037912">
    <property type="entry name" value="MCRS1"/>
</dbReference>
<dbReference type="InterPro" id="IPR000253">
    <property type="entry name" value="FHA_dom"/>
</dbReference>
<dbReference type="InterPro" id="IPR008984">
    <property type="entry name" value="SMAD_FHA_dom_sf"/>
</dbReference>
<dbReference type="Pfam" id="PF00498">
    <property type="entry name" value="FHA"/>
    <property type="match status" value="1"/>
</dbReference>
<keyword evidence="3" id="KW-1185">Reference proteome</keyword>
<dbReference type="SUPFAM" id="SSF49879">
    <property type="entry name" value="SMAD/FHA domain"/>
    <property type="match status" value="1"/>
</dbReference>
<accession>A0ABN7P3U2</accession>
<dbReference type="PANTHER" id="PTHR13233:SF0">
    <property type="entry name" value="MICROSPHERULE PROTEIN 1"/>
    <property type="match status" value="1"/>
</dbReference>
<name>A0ABN7P3U2_TIMPD</name>
<evidence type="ECO:0000313" key="3">
    <source>
        <dbReference type="Proteomes" id="UP001153148"/>
    </source>
</evidence>
<dbReference type="InterPro" id="IPR025999">
    <property type="entry name" value="MCRS_N"/>
</dbReference>
<dbReference type="EMBL" id="CAJPIN010020876">
    <property type="protein sequence ID" value="CAG2062543.1"/>
    <property type="molecule type" value="Genomic_DNA"/>
</dbReference>
<reference evidence="2" key="1">
    <citation type="submission" date="2021-03" db="EMBL/GenBank/DDBJ databases">
        <authorList>
            <person name="Tran Van P."/>
        </authorList>
    </citation>
    <scope>NUCLEOTIDE SEQUENCE</scope>
</reference>
<comment type="caution">
    <text evidence="2">The sequence shown here is derived from an EMBL/GenBank/DDBJ whole genome shotgun (WGS) entry which is preliminary data.</text>
</comment>
<gene>
    <name evidence="2" type="ORF">TPAB3V08_LOCUS9494</name>
</gene>
<dbReference type="PROSITE" id="PS50006">
    <property type="entry name" value="FHA_DOMAIN"/>
    <property type="match status" value="1"/>
</dbReference>
<dbReference type="Pfam" id="PF13325">
    <property type="entry name" value="MCRS_N"/>
    <property type="match status" value="1"/>
</dbReference>
<feature type="non-terminal residue" evidence="2">
    <location>
        <position position="1"/>
    </location>
</feature>